<dbReference type="InterPro" id="IPR003112">
    <property type="entry name" value="Olfac-like_dom"/>
</dbReference>
<dbReference type="PANTHER" id="PTHR23192:SF85">
    <property type="entry name" value="GLIOMEDIN"/>
    <property type="match status" value="1"/>
</dbReference>
<evidence type="ECO:0000313" key="6">
    <source>
        <dbReference type="Proteomes" id="UP001054945"/>
    </source>
</evidence>
<gene>
    <name evidence="5" type="primary">OLFM1</name>
    <name evidence="5" type="ORF">CEXT_233541</name>
</gene>
<dbReference type="InterPro" id="IPR050605">
    <property type="entry name" value="Olfactomedin-like_domain"/>
</dbReference>
<feature type="domain" description="Olfactomedin-like" evidence="4">
    <location>
        <begin position="1"/>
        <end position="102"/>
    </location>
</feature>
<comment type="subcellular location">
    <subcellularLocation>
        <location evidence="1">Secreted</location>
    </subcellularLocation>
</comment>
<dbReference type="Proteomes" id="UP001054945">
    <property type="component" value="Unassembled WGS sequence"/>
</dbReference>
<keyword evidence="2" id="KW-0964">Secreted</keyword>
<evidence type="ECO:0000259" key="4">
    <source>
        <dbReference type="PROSITE" id="PS51132"/>
    </source>
</evidence>
<dbReference type="PROSITE" id="PS51132">
    <property type="entry name" value="OLF"/>
    <property type="match status" value="1"/>
</dbReference>
<dbReference type="PANTHER" id="PTHR23192">
    <property type="entry name" value="OLFACTOMEDIN-RELATED"/>
    <property type="match status" value="1"/>
</dbReference>
<sequence length="102" mass="11654">MVRKLHPYKLTTEYVWNITLPHRKVGEMFIVCGVLYAVDSVTDATTSIRFAFDLYQNKVLEANIPFSNPFRNNSMISYNPNIAKSTPGTKGTNSFIQSYLEQ</sequence>
<reference evidence="5 6" key="1">
    <citation type="submission" date="2021-06" db="EMBL/GenBank/DDBJ databases">
        <title>Caerostris extrusa draft genome.</title>
        <authorList>
            <person name="Kono N."/>
            <person name="Arakawa K."/>
        </authorList>
    </citation>
    <scope>NUCLEOTIDE SEQUENCE [LARGE SCALE GENOMIC DNA]</scope>
</reference>
<proteinExistence type="predicted"/>
<dbReference type="AlphaFoldDB" id="A0AAV4NN31"/>
<accession>A0AAV4NN31</accession>
<name>A0AAV4NN31_CAEEX</name>
<protein>
    <submittedName>
        <fullName evidence="5">Noelin</fullName>
    </submittedName>
</protein>
<keyword evidence="6" id="KW-1185">Reference proteome</keyword>
<evidence type="ECO:0000256" key="1">
    <source>
        <dbReference type="ARBA" id="ARBA00004613"/>
    </source>
</evidence>
<evidence type="ECO:0000313" key="5">
    <source>
        <dbReference type="EMBL" id="GIX85136.1"/>
    </source>
</evidence>
<dbReference type="GO" id="GO:0005615">
    <property type="term" value="C:extracellular space"/>
    <property type="evidence" value="ECO:0007669"/>
    <property type="project" value="TreeGrafter"/>
</dbReference>
<evidence type="ECO:0000256" key="2">
    <source>
        <dbReference type="ARBA" id="ARBA00022525"/>
    </source>
</evidence>
<evidence type="ECO:0000256" key="3">
    <source>
        <dbReference type="PROSITE-ProRule" id="PRU00446"/>
    </source>
</evidence>
<dbReference type="Pfam" id="PF02191">
    <property type="entry name" value="OLF"/>
    <property type="match status" value="1"/>
</dbReference>
<dbReference type="EMBL" id="BPLR01003485">
    <property type="protein sequence ID" value="GIX85136.1"/>
    <property type="molecule type" value="Genomic_DNA"/>
</dbReference>
<organism evidence="5 6">
    <name type="scientific">Caerostris extrusa</name>
    <name type="common">Bark spider</name>
    <name type="synonym">Caerostris bankana</name>
    <dbReference type="NCBI Taxonomy" id="172846"/>
    <lineage>
        <taxon>Eukaryota</taxon>
        <taxon>Metazoa</taxon>
        <taxon>Ecdysozoa</taxon>
        <taxon>Arthropoda</taxon>
        <taxon>Chelicerata</taxon>
        <taxon>Arachnida</taxon>
        <taxon>Araneae</taxon>
        <taxon>Araneomorphae</taxon>
        <taxon>Entelegynae</taxon>
        <taxon>Araneoidea</taxon>
        <taxon>Araneidae</taxon>
        <taxon>Caerostris</taxon>
    </lineage>
</organism>
<comment type="caution">
    <text evidence="5">The sequence shown here is derived from an EMBL/GenBank/DDBJ whole genome shotgun (WGS) entry which is preliminary data.</text>
</comment>
<comment type="caution">
    <text evidence="3">Lacks conserved residue(s) required for the propagation of feature annotation.</text>
</comment>
<dbReference type="GO" id="GO:0007165">
    <property type="term" value="P:signal transduction"/>
    <property type="evidence" value="ECO:0007669"/>
    <property type="project" value="TreeGrafter"/>
</dbReference>